<proteinExistence type="predicted"/>
<dbReference type="OrthoDB" id="4833048at2"/>
<dbReference type="Gene3D" id="2.60.40.1240">
    <property type="match status" value="1"/>
</dbReference>
<keyword evidence="1" id="KW-0732">Signal</keyword>
<evidence type="ECO:0000313" key="2">
    <source>
        <dbReference type="EMBL" id="TRY20003.1"/>
    </source>
</evidence>
<dbReference type="InterPro" id="IPR029050">
    <property type="entry name" value="Immunoprotect_excell_Ig-like"/>
</dbReference>
<evidence type="ECO:0008006" key="4">
    <source>
        <dbReference type="Google" id="ProtNLM"/>
    </source>
</evidence>
<keyword evidence="3" id="KW-1185">Reference proteome</keyword>
<gene>
    <name evidence="2" type="ORF">FOJ82_03780</name>
</gene>
<accession>A0A553K5M1</accession>
<reference evidence="2 3" key="1">
    <citation type="submission" date="2019-07" db="EMBL/GenBank/DDBJ databases">
        <authorList>
            <person name="Zhou L.-Y."/>
        </authorList>
    </citation>
    <scope>NUCLEOTIDE SEQUENCE [LARGE SCALE GENOMIC DNA]</scope>
    <source>
        <strain evidence="2 3">YIM 101269</strain>
    </source>
</reference>
<dbReference type="EMBL" id="VKKG01000001">
    <property type="protein sequence ID" value="TRY20003.1"/>
    <property type="molecule type" value="Genomic_DNA"/>
</dbReference>
<dbReference type="Proteomes" id="UP000317638">
    <property type="component" value="Unassembled WGS sequence"/>
</dbReference>
<evidence type="ECO:0000256" key="1">
    <source>
        <dbReference type="ARBA" id="ARBA00022729"/>
    </source>
</evidence>
<evidence type="ECO:0000313" key="3">
    <source>
        <dbReference type="Proteomes" id="UP000317638"/>
    </source>
</evidence>
<comment type="caution">
    <text evidence="2">The sequence shown here is derived from an EMBL/GenBank/DDBJ whole genome shotgun (WGS) entry which is preliminary data.</text>
</comment>
<organism evidence="2 3">
    <name type="scientific">Tessaracoccus rhinocerotis</name>
    <dbReference type="NCBI Taxonomy" id="1689449"/>
    <lineage>
        <taxon>Bacteria</taxon>
        <taxon>Bacillati</taxon>
        <taxon>Actinomycetota</taxon>
        <taxon>Actinomycetes</taxon>
        <taxon>Propionibacteriales</taxon>
        <taxon>Propionibacteriaceae</taxon>
        <taxon>Tessaracoccus</taxon>
    </lineage>
</organism>
<protein>
    <recommendedName>
        <fullName evidence="4">DUF4352 domain-containing protein</fullName>
    </recommendedName>
</protein>
<dbReference type="AlphaFoldDB" id="A0A553K5M1"/>
<name>A0A553K5M1_9ACTN</name>
<sequence length="184" mass="19907">MTRPGRILAFFLCLVGVGLVSMVTDESQMVTRWYAGEVGETISTPDYDVRVTEVRLAREVIVRDEPMSTEGVWVVVEWEAAAKRQSAAFSPVALVTADGTVFHERDEVAGLMGVPRTDPGFTGSGTSVFQLPPDALDDVELTIERSQGFLFTHGAGVRVADVVPDDADVEDSHVIGPPTTEVTR</sequence>
<dbReference type="RefSeq" id="WP_143937087.1">
    <property type="nucleotide sequence ID" value="NZ_VKKG01000001.1"/>
</dbReference>